<keyword evidence="3" id="KW-1185">Reference proteome</keyword>
<evidence type="ECO:0000256" key="1">
    <source>
        <dbReference type="SAM" id="Phobius"/>
    </source>
</evidence>
<feature type="transmembrane region" description="Helical" evidence="1">
    <location>
        <begin position="143"/>
        <end position="160"/>
    </location>
</feature>
<keyword evidence="1" id="KW-1133">Transmembrane helix</keyword>
<feature type="transmembrane region" description="Helical" evidence="1">
    <location>
        <begin position="21"/>
        <end position="42"/>
    </location>
</feature>
<evidence type="ECO:0000313" key="2">
    <source>
        <dbReference type="EMBL" id="MBJ7597347.1"/>
    </source>
</evidence>
<proteinExistence type="predicted"/>
<feature type="transmembrane region" description="Helical" evidence="1">
    <location>
        <begin position="62"/>
        <end position="84"/>
    </location>
</feature>
<evidence type="ECO:0000313" key="3">
    <source>
        <dbReference type="Proteomes" id="UP000612893"/>
    </source>
</evidence>
<reference evidence="2" key="1">
    <citation type="submission" date="2020-10" db="EMBL/GenBank/DDBJ databases">
        <title>Ca. Dormibacterota MAGs.</title>
        <authorList>
            <person name="Montgomery K."/>
        </authorList>
    </citation>
    <scope>NUCLEOTIDE SEQUENCE [LARGE SCALE GENOMIC DNA]</scope>
    <source>
        <strain evidence="2">SC8812_S17_10</strain>
    </source>
</reference>
<dbReference type="PANTHER" id="PTHR30199">
    <property type="entry name" value="MFS FAMILY TRANSPORTER, PREDICTED SUBSTRATE BENZOATE"/>
    <property type="match status" value="1"/>
</dbReference>
<keyword evidence="1" id="KW-0472">Membrane</keyword>
<dbReference type="Proteomes" id="UP000612893">
    <property type="component" value="Unassembled WGS sequence"/>
</dbReference>
<keyword evidence="1" id="KW-0812">Transmembrane</keyword>
<comment type="caution">
    <text evidence="2">The sequence shown here is derived from an EMBL/GenBank/DDBJ whole genome shotgun (WGS) entry which is preliminary data.</text>
</comment>
<gene>
    <name evidence="2" type="ORF">JF922_04580</name>
</gene>
<sequence>MVVVLAAAHAGHLTSRQTTSWILAISLGSGLTCIVLSLWTRMPVITAWSTPGAALLVTSLPFYNYGDAIGAFVLAAIATTAVGFSGMFGKLIARVPTGIVSAMLAGILFSFGTEMFQSLGVAPLVVSAVLVGYLVVKRFSARYAVVCALGLGVLAAALSGRLRLSGLRLELAMPQWTTPTFSLAAMIGIGLPLFIVTMASQNAPGLAVLRAAGYRPNDRLLIGSTGLTSIGLAPLGCHAINLAAITAAICTNAEAHPDPRRRYVAGVVCGLFYLLVGLFGAGLLVLFTGLPKELIAAVAGVALLGALMSGLSGSMEQPDHREAAMVTLLVTASGLSLFNVGSTFWGLVLGLITHLVLAVGRRKPMS</sequence>
<dbReference type="PANTHER" id="PTHR30199:SF0">
    <property type="entry name" value="INNER MEMBRANE PROTEIN YDCO"/>
    <property type="match status" value="1"/>
</dbReference>
<name>A0A934K4T4_9BACT</name>
<dbReference type="AlphaFoldDB" id="A0A934K4T4"/>
<dbReference type="RefSeq" id="WP_350341345.1">
    <property type="nucleotide sequence ID" value="NZ_JAEKNR010000056.1"/>
</dbReference>
<dbReference type="NCBIfam" id="TIGR00843">
    <property type="entry name" value="benE"/>
    <property type="match status" value="1"/>
</dbReference>
<dbReference type="InterPro" id="IPR004711">
    <property type="entry name" value="Benzoate_Transporter"/>
</dbReference>
<organism evidence="2 3">
    <name type="scientific">Candidatus Nephthysia bennettiae</name>
    <dbReference type="NCBI Taxonomy" id="3127016"/>
    <lineage>
        <taxon>Bacteria</taxon>
        <taxon>Bacillati</taxon>
        <taxon>Candidatus Dormiibacterota</taxon>
        <taxon>Candidatus Dormibacteria</taxon>
        <taxon>Candidatus Dormibacterales</taxon>
        <taxon>Candidatus Dormibacteraceae</taxon>
        <taxon>Candidatus Nephthysia</taxon>
    </lineage>
</organism>
<feature type="transmembrane region" description="Helical" evidence="1">
    <location>
        <begin position="115"/>
        <end position="136"/>
    </location>
</feature>
<feature type="transmembrane region" description="Helical" evidence="1">
    <location>
        <begin position="180"/>
        <end position="199"/>
    </location>
</feature>
<feature type="transmembrane region" description="Helical" evidence="1">
    <location>
        <begin position="220"/>
        <end position="243"/>
    </location>
</feature>
<dbReference type="EMBL" id="JAEKNR010000056">
    <property type="protein sequence ID" value="MBJ7597347.1"/>
    <property type="molecule type" value="Genomic_DNA"/>
</dbReference>
<accession>A0A934K4T4</accession>
<feature type="transmembrane region" description="Helical" evidence="1">
    <location>
        <begin position="263"/>
        <end position="287"/>
    </location>
</feature>
<dbReference type="Pfam" id="PF03594">
    <property type="entry name" value="BenE"/>
    <property type="match status" value="1"/>
</dbReference>
<feature type="transmembrane region" description="Helical" evidence="1">
    <location>
        <begin position="335"/>
        <end position="360"/>
    </location>
</feature>
<feature type="transmembrane region" description="Helical" evidence="1">
    <location>
        <begin position="294"/>
        <end position="315"/>
    </location>
</feature>
<protein>
    <submittedName>
        <fullName evidence="2">Benzoate/H(+) symporter BenE family transporter</fullName>
    </submittedName>
</protein>
<feature type="transmembrane region" description="Helical" evidence="1">
    <location>
        <begin position="91"/>
        <end position="109"/>
    </location>
</feature>